<evidence type="ECO:0000256" key="5">
    <source>
        <dbReference type="SAM" id="MobiDB-lite"/>
    </source>
</evidence>
<dbReference type="PANTHER" id="PTHR18896">
    <property type="entry name" value="PHOSPHOLIPASE D"/>
    <property type="match status" value="1"/>
</dbReference>
<evidence type="ECO:0000256" key="4">
    <source>
        <dbReference type="ARBA" id="ARBA00023098"/>
    </source>
</evidence>
<keyword evidence="8" id="KW-1185">Reference proteome</keyword>
<dbReference type="CDD" id="cd09141">
    <property type="entry name" value="PLDc_vPLD1_2_yPLD_like_2"/>
    <property type="match status" value="1"/>
</dbReference>
<name>A0A261S1L7_9BORD</name>
<dbReference type="SUPFAM" id="SSF56024">
    <property type="entry name" value="Phospholipase D/nuclease"/>
    <property type="match status" value="2"/>
</dbReference>
<dbReference type="SMART" id="SM00155">
    <property type="entry name" value="PLDc"/>
    <property type="match status" value="2"/>
</dbReference>
<dbReference type="InterPro" id="IPR001736">
    <property type="entry name" value="PLipase_D/transphosphatidylase"/>
</dbReference>
<feature type="domain" description="PLD phosphodiesterase" evidence="6">
    <location>
        <begin position="153"/>
        <end position="180"/>
    </location>
</feature>
<comment type="catalytic activity">
    <reaction evidence="1">
        <text>a 1,2-diacyl-sn-glycero-3-phosphocholine + H2O = a 1,2-diacyl-sn-glycero-3-phosphate + choline + H(+)</text>
        <dbReference type="Rhea" id="RHEA:14445"/>
        <dbReference type="ChEBI" id="CHEBI:15354"/>
        <dbReference type="ChEBI" id="CHEBI:15377"/>
        <dbReference type="ChEBI" id="CHEBI:15378"/>
        <dbReference type="ChEBI" id="CHEBI:57643"/>
        <dbReference type="ChEBI" id="CHEBI:58608"/>
        <dbReference type="EC" id="3.1.4.4"/>
    </reaction>
</comment>
<dbReference type="InterPro" id="IPR015679">
    <property type="entry name" value="PLipase_D_fam"/>
</dbReference>
<dbReference type="EMBL" id="NEVM01000005">
    <property type="protein sequence ID" value="OZI30710.1"/>
    <property type="molecule type" value="Genomic_DNA"/>
</dbReference>
<evidence type="ECO:0000256" key="3">
    <source>
        <dbReference type="ARBA" id="ARBA00022801"/>
    </source>
</evidence>
<dbReference type="OrthoDB" id="8828485at2"/>
<evidence type="ECO:0000256" key="1">
    <source>
        <dbReference type="ARBA" id="ARBA00000798"/>
    </source>
</evidence>
<gene>
    <name evidence="7" type="ORF">CAL29_22210</name>
</gene>
<feature type="domain" description="PLD phosphodiesterase" evidence="6">
    <location>
        <begin position="527"/>
        <end position="554"/>
    </location>
</feature>
<dbReference type="AlphaFoldDB" id="A0A261S1L7"/>
<sequence>MPDLDIDKYTAQIVPDTMTTVSGQYFDLNQPFAMPRYGNKCTYYITGRDYMKAVADAIRGAQHFIMMADWQMDYDVELDNRGEPGHPGRLSELLAERIQKGVQVRILLYDSIAAFLDTHDDTTQEALLNLPKGKGSIKVMLQNPNDNRVLTNQNFSHHQKFVVVDGKVAFLGGIDLAYGRWETPSFDVVINPAIHVINDAYNEQLYPARPLTDTEQAMTKSAGGRPGFRGPKDGKLVLDPLTQPRECWEDVALQVAGPAAFDVFVNFVLRWNSFARSGTNIFDGSMDAGWFERSGGPSTLVDPLKPGGGKATVQICRSASSLQLQDELSLWDNNHRYVNDDWKSPNPKRRKIVQTARALWSFTHQTSIRDAMINCIRSAQAFIYIENQFFMTDCGEDQLGNRAPSRNPIVAELANAIGRAIWAGRPFHLYLVLPEHPEGKLEENSVLSQTWWALQAVKRARNSLINRINATLYAKQARARKLATRAETNAGMQRALAAWGMEDEWKKYLTVLNLRNYGKTKAGVLTEMIYVHSKLTIVDDAVAIIGSANINDRSLQGNGDTELAAVVVDDEGAGMTDVGDGVRTVTRKFARELRMELWRKHFGMGVEKGTTGVQKENGPPAGVILEQPLASATIKAIQARAHANREAYNTVFSHTPRNAFNDLQQGRRQYPMLMVQVPRVDPNAPVQYSGDGIAMPGYKLVEEQSKKKHDFSKMPPLKPAYMRGTAHDIDKAIAYLREHVKGFFVEMPLDWGSGQSKTPSAPGHMDSMIAERLPKDKPMDPIGTQPQEAVT</sequence>
<dbReference type="GO" id="GO:0004630">
    <property type="term" value="F:phospholipase D activity"/>
    <property type="evidence" value="ECO:0007669"/>
    <property type="project" value="UniProtKB-EC"/>
</dbReference>
<dbReference type="PANTHER" id="PTHR18896:SF76">
    <property type="entry name" value="PHOSPHOLIPASE"/>
    <property type="match status" value="1"/>
</dbReference>
<protein>
    <recommendedName>
        <fullName evidence="6">PLD phosphodiesterase domain-containing protein</fullName>
    </recommendedName>
</protein>
<dbReference type="Proteomes" id="UP000216020">
    <property type="component" value="Unassembled WGS sequence"/>
</dbReference>
<reference evidence="8" key="1">
    <citation type="submission" date="2017-05" db="EMBL/GenBank/DDBJ databases">
        <title>Complete and WGS of Bordetella genogroups.</title>
        <authorList>
            <person name="Spilker T."/>
            <person name="Lipuma J."/>
        </authorList>
    </citation>
    <scope>NUCLEOTIDE SEQUENCE [LARGE SCALE GENOMIC DNA]</scope>
    <source>
        <strain evidence="8">AU16122</strain>
    </source>
</reference>
<accession>A0A261S1L7</accession>
<keyword evidence="2" id="KW-0677">Repeat</keyword>
<feature type="region of interest" description="Disordered" evidence="5">
    <location>
        <begin position="772"/>
        <end position="791"/>
    </location>
</feature>
<organism evidence="7 8">
    <name type="scientific">Bordetella genomosp. 10</name>
    <dbReference type="NCBI Taxonomy" id="1416804"/>
    <lineage>
        <taxon>Bacteria</taxon>
        <taxon>Pseudomonadati</taxon>
        <taxon>Pseudomonadota</taxon>
        <taxon>Betaproteobacteria</taxon>
        <taxon>Burkholderiales</taxon>
        <taxon>Alcaligenaceae</taxon>
        <taxon>Bordetella</taxon>
    </lineage>
</organism>
<evidence type="ECO:0000256" key="2">
    <source>
        <dbReference type="ARBA" id="ARBA00022737"/>
    </source>
</evidence>
<dbReference type="Gene3D" id="3.30.870.10">
    <property type="entry name" value="Endonuclease Chain A"/>
    <property type="match status" value="2"/>
</dbReference>
<evidence type="ECO:0000313" key="7">
    <source>
        <dbReference type="EMBL" id="OZI30710.1"/>
    </source>
</evidence>
<keyword evidence="3" id="KW-0378">Hydrolase</keyword>
<dbReference type="GO" id="GO:0009395">
    <property type="term" value="P:phospholipid catabolic process"/>
    <property type="evidence" value="ECO:0007669"/>
    <property type="project" value="TreeGrafter"/>
</dbReference>
<comment type="caution">
    <text evidence="7">The sequence shown here is derived from an EMBL/GenBank/DDBJ whole genome shotgun (WGS) entry which is preliminary data.</text>
</comment>
<evidence type="ECO:0000313" key="8">
    <source>
        <dbReference type="Proteomes" id="UP000216020"/>
    </source>
</evidence>
<keyword evidence="4" id="KW-0443">Lipid metabolism</keyword>
<dbReference type="RefSeq" id="WP_094855134.1">
    <property type="nucleotide sequence ID" value="NZ_NEVM01000005.1"/>
</dbReference>
<dbReference type="PROSITE" id="PS50035">
    <property type="entry name" value="PLD"/>
    <property type="match status" value="2"/>
</dbReference>
<dbReference type="Pfam" id="PF00614">
    <property type="entry name" value="PLDc"/>
    <property type="match status" value="2"/>
</dbReference>
<proteinExistence type="predicted"/>
<evidence type="ECO:0000259" key="6">
    <source>
        <dbReference type="PROSITE" id="PS50035"/>
    </source>
</evidence>